<gene>
    <name evidence="5" type="ORF">AVDCRST_MAG53-251</name>
</gene>
<evidence type="ECO:0000256" key="1">
    <source>
        <dbReference type="ARBA" id="ARBA00023125"/>
    </source>
</evidence>
<dbReference type="InterPro" id="IPR000551">
    <property type="entry name" value="MerR-type_HTH_dom"/>
</dbReference>
<organism evidence="5">
    <name type="scientific">uncultured Solirubrobacteraceae bacterium</name>
    <dbReference type="NCBI Taxonomy" id="1162706"/>
    <lineage>
        <taxon>Bacteria</taxon>
        <taxon>Bacillati</taxon>
        <taxon>Actinomycetota</taxon>
        <taxon>Thermoleophilia</taxon>
        <taxon>Solirubrobacterales</taxon>
        <taxon>Solirubrobacteraceae</taxon>
        <taxon>environmental samples</taxon>
    </lineage>
</organism>
<dbReference type="AlphaFoldDB" id="A0A6J4RQY6"/>
<evidence type="ECO:0000256" key="2">
    <source>
        <dbReference type="SAM" id="Coils"/>
    </source>
</evidence>
<proteinExistence type="predicted"/>
<evidence type="ECO:0000256" key="3">
    <source>
        <dbReference type="SAM" id="MobiDB-lite"/>
    </source>
</evidence>
<dbReference type="InterPro" id="IPR009061">
    <property type="entry name" value="DNA-bd_dom_put_sf"/>
</dbReference>
<evidence type="ECO:0000313" key="5">
    <source>
        <dbReference type="EMBL" id="CAA9475285.1"/>
    </source>
</evidence>
<dbReference type="GO" id="GO:0003700">
    <property type="term" value="F:DNA-binding transcription factor activity"/>
    <property type="evidence" value="ECO:0007669"/>
    <property type="project" value="InterPro"/>
</dbReference>
<evidence type="ECO:0000259" key="4">
    <source>
        <dbReference type="PROSITE" id="PS50937"/>
    </source>
</evidence>
<dbReference type="Gene3D" id="1.10.1660.10">
    <property type="match status" value="1"/>
</dbReference>
<feature type="coiled-coil region" evidence="2">
    <location>
        <begin position="88"/>
        <end position="136"/>
    </location>
</feature>
<dbReference type="EMBL" id="CADCVR010000010">
    <property type="protein sequence ID" value="CAA9475285.1"/>
    <property type="molecule type" value="Genomic_DNA"/>
</dbReference>
<name>A0A6J4RQY6_9ACTN</name>
<dbReference type="PANTHER" id="PTHR30204">
    <property type="entry name" value="REDOX-CYCLING DRUG-SENSING TRANSCRIPTIONAL ACTIVATOR SOXR"/>
    <property type="match status" value="1"/>
</dbReference>
<feature type="domain" description="HTH merR-type" evidence="4">
    <location>
        <begin position="22"/>
        <end position="91"/>
    </location>
</feature>
<dbReference type="SUPFAM" id="SSF46955">
    <property type="entry name" value="Putative DNA-binding domain"/>
    <property type="match status" value="1"/>
</dbReference>
<reference evidence="5" key="1">
    <citation type="submission" date="2020-02" db="EMBL/GenBank/DDBJ databases">
        <authorList>
            <person name="Meier V. D."/>
        </authorList>
    </citation>
    <scope>NUCLEOTIDE SEQUENCE</scope>
    <source>
        <strain evidence="5">AVDCRST_MAG53</strain>
    </source>
</reference>
<sequence>MSAARRTSRSRTTITVEHDRGVFMISVAAELAEMHPQTLRMYEARGLIEPKRSPKGTRLYSRADVDRLRRIQEMTGELGLNLAGVERVLELEEQLGRMVGRVKALERRAAQLQDEIACLEDRRDEVRADLVRYEARPGSEIVRASDVRPQRRTVQADRPSH</sequence>
<protein>
    <submittedName>
        <fullName evidence="5">HspR, transcriptional repressor of DnaK operon</fullName>
    </submittedName>
</protein>
<dbReference type="InterPro" id="IPR047057">
    <property type="entry name" value="MerR_fam"/>
</dbReference>
<keyword evidence="1" id="KW-0238">DNA-binding</keyword>
<dbReference type="PANTHER" id="PTHR30204:SF58">
    <property type="entry name" value="HTH-TYPE TRANSCRIPTIONAL REGULATOR YFMP"/>
    <property type="match status" value="1"/>
</dbReference>
<feature type="region of interest" description="Disordered" evidence="3">
    <location>
        <begin position="142"/>
        <end position="161"/>
    </location>
</feature>
<dbReference type="GO" id="GO:0003677">
    <property type="term" value="F:DNA binding"/>
    <property type="evidence" value="ECO:0007669"/>
    <property type="project" value="UniProtKB-KW"/>
</dbReference>
<accession>A0A6J4RQY6</accession>
<dbReference type="SMART" id="SM00422">
    <property type="entry name" value="HTH_MERR"/>
    <property type="match status" value="1"/>
</dbReference>
<dbReference type="NCBIfam" id="NF047375">
    <property type="entry name" value="HeatShock_HspR"/>
    <property type="match status" value="1"/>
</dbReference>
<dbReference type="PROSITE" id="PS50937">
    <property type="entry name" value="HTH_MERR_2"/>
    <property type="match status" value="1"/>
</dbReference>
<dbReference type="Pfam" id="PF13411">
    <property type="entry name" value="MerR_1"/>
    <property type="match status" value="1"/>
</dbReference>
<keyword evidence="2" id="KW-0175">Coiled coil</keyword>